<name>A0ABS2BLS8_9NEIS</name>
<evidence type="ECO:0000256" key="1">
    <source>
        <dbReference type="SAM" id="SignalP"/>
    </source>
</evidence>
<organism evidence="2 3">
    <name type="scientific">Jeongeupia naejangsanensis</name>
    <dbReference type="NCBI Taxonomy" id="613195"/>
    <lineage>
        <taxon>Bacteria</taxon>
        <taxon>Pseudomonadati</taxon>
        <taxon>Pseudomonadota</taxon>
        <taxon>Betaproteobacteria</taxon>
        <taxon>Neisseriales</taxon>
        <taxon>Chitinibacteraceae</taxon>
        <taxon>Jeongeupia</taxon>
    </lineage>
</organism>
<evidence type="ECO:0000313" key="2">
    <source>
        <dbReference type="EMBL" id="MBM3116566.1"/>
    </source>
</evidence>
<feature type="chain" id="PRO_5047289745" description="Lipoprotein" evidence="1">
    <location>
        <begin position="21"/>
        <end position="145"/>
    </location>
</feature>
<dbReference type="Proteomes" id="UP000809431">
    <property type="component" value="Unassembled WGS sequence"/>
</dbReference>
<keyword evidence="3" id="KW-1185">Reference proteome</keyword>
<evidence type="ECO:0008006" key="4">
    <source>
        <dbReference type="Google" id="ProtNLM"/>
    </source>
</evidence>
<sequence>MKHLLIALCLLFGLSTAAQARQAPLSDPATINIGRQLDDTQIKNAIVTGAGQVKWQTREAAPGRIEATLDVGGGKHTAKVTIEYTPQMVKIRYLDSFNLKYETVSDGRIFIHPNYNVWTARLAAAIQTQLNQQQPGQVVTTPLAE</sequence>
<keyword evidence="1" id="KW-0732">Signal</keyword>
<dbReference type="RefSeq" id="WP_203538807.1">
    <property type="nucleotide sequence ID" value="NZ_JAESND010000005.1"/>
</dbReference>
<feature type="signal peptide" evidence="1">
    <location>
        <begin position="1"/>
        <end position="20"/>
    </location>
</feature>
<reference evidence="2 3" key="1">
    <citation type="submission" date="2021-01" db="EMBL/GenBank/DDBJ databases">
        <title>Draft Genome Sequence and Polyhydroxyalkanoate Biosynthetic Potential of Jeongeupia naejangsanensis Type Strain DSM 24253.</title>
        <authorList>
            <person name="Turrini P."/>
            <person name="Artuso I."/>
            <person name="Lugli G.A."/>
            <person name="Frangipani E."/>
            <person name="Ventura M."/>
            <person name="Visca P."/>
        </authorList>
    </citation>
    <scope>NUCLEOTIDE SEQUENCE [LARGE SCALE GENOMIC DNA]</scope>
    <source>
        <strain evidence="2 3">DSM 24253</strain>
    </source>
</reference>
<gene>
    <name evidence="2" type="ORF">JMJ54_12055</name>
</gene>
<protein>
    <recommendedName>
        <fullName evidence="4">Lipoprotein</fullName>
    </recommendedName>
</protein>
<evidence type="ECO:0000313" key="3">
    <source>
        <dbReference type="Proteomes" id="UP000809431"/>
    </source>
</evidence>
<proteinExistence type="predicted"/>
<accession>A0ABS2BLS8</accession>
<comment type="caution">
    <text evidence="2">The sequence shown here is derived from an EMBL/GenBank/DDBJ whole genome shotgun (WGS) entry which is preliminary data.</text>
</comment>
<dbReference type="EMBL" id="JAESND010000005">
    <property type="protein sequence ID" value="MBM3116566.1"/>
    <property type="molecule type" value="Genomic_DNA"/>
</dbReference>